<comment type="caution">
    <text evidence="2">The sequence shown here is derived from an EMBL/GenBank/DDBJ whole genome shotgun (WGS) entry which is preliminary data.</text>
</comment>
<reference evidence="2 3" key="1">
    <citation type="submission" date="2017-09" db="EMBL/GenBank/DDBJ databases">
        <title>Depth-based differentiation of microbial function through sediment-hosted aquifers and enrichment of novel symbionts in the deep terrestrial subsurface.</title>
        <authorList>
            <person name="Probst A.J."/>
            <person name="Ladd B."/>
            <person name="Jarett J.K."/>
            <person name="Geller-Mcgrath D.E."/>
            <person name="Sieber C.M."/>
            <person name="Emerson J.B."/>
            <person name="Anantharaman K."/>
            <person name="Thomas B.C."/>
            <person name="Malmstrom R."/>
            <person name="Stieglmeier M."/>
            <person name="Klingl A."/>
            <person name="Woyke T."/>
            <person name="Ryan C.M."/>
            <person name="Banfield J.F."/>
        </authorList>
    </citation>
    <scope>NUCLEOTIDE SEQUENCE [LARGE SCALE GENOMIC DNA]</scope>
    <source>
        <strain evidence="2">CG17_big_fil_post_rev_8_21_14_2_50_48_46</strain>
    </source>
</reference>
<dbReference type="Proteomes" id="UP000231019">
    <property type="component" value="Unassembled WGS sequence"/>
</dbReference>
<evidence type="ECO:0000313" key="3">
    <source>
        <dbReference type="Proteomes" id="UP000231019"/>
    </source>
</evidence>
<protein>
    <submittedName>
        <fullName evidence="2">Uncharacterized protein</fullName>
    </submittedName>
</protein>
<gene>
    <name evidence="2" type="ORF">COW36_19000</name>
</gene>
<proteinExistence type="predicted"/>
<feature type="region of interest" description="Disordered" evidence="1">
    <location>
        <begin position="17"/>
        <end position="48"/>
    </location>
</feature>
<accession>A0A2M7G0L5</accession>
<evidence type="ECO:0000256" key="1">
    <source>
        <dbReference type="SAM" id="MobiDB-lite"/>
    </source>
</evidence>
<evidence type="ECO:0000313" key="2">
    <source>
        <dbReference type="EMBL" id="PIW15015.1"/>
    </source>
</evidence>
<dbReference type="EMBL" id="PFFQ01000054">
    <property type="protein sequence ID" value="PIW15015.1"/>
    <property type="molecule type" value="Genomic_DNA"/>
</dbReference>
<name>A0A2M7G0L5_9BACT</name>
<sequence length="66" mass="6265">MLASGLGEAVLCGETVGAAEGDAEATGDSEAGGEGSPEFVGDGEDVTQAPWFSILGSHSGIGGGVP</sequence>
<organism evidence="2 3">
    <name type="scientific">bacterium (Candidatus Blackallbacteria) CG17_big_fil_post_rev_8_21_14_2_50_48_46</name>
    <dbReference type="NCBI Taxonomy" id="2014261"/>
    <lineage>
        <taxon>Bacteria</taxon>
        <taxon>Candidatus Blackallbacteria</taxon>
    </lineage>
</organism>
<dbReference type="AlphaFoldDB" id="A0A2M7G0L5"/>